<evidence type="ECO:0000256" key="6">
    <source>
        <dbReference type="ARBA" id="ARBA00023049"/>
    </source>
</evidence>
<protein>
    <submittedName>
        <fullName evidence="9">DNA repair protein RadC</fullName>
    </submittedName>
</protein>
<dbReference type="InterPro" id="IPR001405">
    <property type="entry name" value="UPF0758"/>
</dbReference>
<evidence type="ECO:0000256" key="1">
    <source>
        <dbReference type="ARBA" id="ARBA00010243"/>
    </source>
</evidence>
<evidence type="ECO:0000256" key="2">
    <source>
        <dbReference type="ARBA" id="ARBA00022670"/>
    </source>
</evidence>
<keyword evidence="4" id="KW-0378">Hydrolase</keyword>
<evidence type="ECO:0000259" key="8">
    <source>
        <dbReference type="PROSITE" id="PS50249"/>
    </source>
</evidence>
<evidence type="ECO:0000313" key="10">
    <source>
        <dbReference type="Proteomes" id="UP001597502"/>
    </source>
</evidence>
<dbReference type="PROSITE" id="PS01302">
    <property type="entry name" value="UPF0758"/>
    <property type="match status" value="1"/>
</dbReference>
<dbReference type="RefSeq" id="WP_382391894.1">
    <property type="nucleotide sequence ID" value="NZ_JBHUNA010000009.1"/>
</dbReference>
<gene>
    <name evidence="9" type="primary">radC</name>
    <name evidence="9" type="ORF">ACFSUO_05515</name>
</gene>
<organism evidence="9 10">
    <name type="scientific">Lentibacillus juripiscarius</name>
    <dbReference type="NCBI Taxonomy" id="257446"/>
    <lineage>
        <taxon>Bacteria</taxon>
        <taxon>Bacillati</taxon>
        <taxon>Bacillota</taxon>
        <taxon>Bacilli</taxon>
        <taxon>Bacillales</taxon>
        <taxon>Bacillaceae</taxon>
        <taxon>Lentibacillus</taxon>
    </lineage>
</organism>
<evidence type="ECO:0000256" key="5">
    <source>
        <dbReference type="ARBA" id="ARBA00022833"/>
    </source>
</evidence>
<reference evidence="10" key="1">
    <citation type="journal article" date="2019" name="Int. J. Syst. Evol. Microbiol.">
        <title>The Global Catalogue of Microorganisms (GCM) 10K type strain sequencing project: providing services to taxonomists for standard genome sequencing and annotation.</title>
        <authorList>
            <consortium name="The Broad Institute Genomics Platform"/>
            <consortium name="The Broad Institute Genome Sequencing Center for Infectious Disease"/>
            <person name="Wu L."/>
            <person name="Ma J."/>
        </authorList>
    </citation>
    <scope>NUCLEOTIDE SEQUENCE [LARGE SCALE GENOMIC DNA]</scope>
    <source>
        <strain evidence="10">TISTR 1535</strain>
    </source>
</reference>
<accession>A0ABW5V350</accession>
<dbReference type="Pfam" id="PF04002">
    <property type="entry name" value="RadC"/>
    <property type="match status" value="1"/>
</dbReference>
<dbReference type="Proteomes" id="UP001597502">
    <property type="component" value="Unassembled WGS sequence"/>
</dbReference>
<keyword evidence="10" id="KW-1185">Reference proteome</keyword>
<dbReference type="CDD" id="cd08071">
    <property type="entry name" value="MPN_DUF2466"/>
    <property type="match status" value="1"/>
</dbReference>
<keyword evidence="6" id="KW-0482">Metalloprotease</keyword>
<keyword evidence="5" id="KW-0862">Zinc</keyword>
<dbReference type="InterPro" id="IPR037518">
    <property type="entry name" value="MPN"/>
</dbReference>
<keyword evidence="3" id="KW-0479">Metal-binding</keyword>
<dbReference type="PANTHER" id="PTHR30471">
    <property type="entry name" value="DNA REPAIR PROTEIN RADC"/>
    <property type="match status" value="1"/>
</dbReference>
<comment type="similarity">
    <text evidence="1 7">Belongs to the UPF0758 family.</text>
</comment>
<dbReference type="PROSITE" id="PS50249">
    <property type="entry name" value="MPN"/>
    <property type="match status" value="1"/>
</dbReference>
<dbReference type="NCBIfam" id="NF000642">
    <property type="entry name" value="PRK00024.1"/>
    <property type="match status" value="1"/>
</dbReference>
<evidence type="ECO:0000256" key="7">
    <source>
        <dbReference type="RuleBase" id="RU003797"/>
    </source>
</evidence>
<name>A0ABW5V350_9BACI</name>
<dbReference type="InterPro" id="IPR025657">
    <property type="entry name" value="RadC_JAB"/>
</dbReference>
<sequence>MTVIQKAREAVAQYDSIGNHAILHTSDMLSVVLGPFANKETVQGLSEYTLPELADMSVEEMEAEGVTRNQALTLHAALLLGKRYSQSKAASKMIIRSPEDAADFLMEEMRQLKQECFVGLFLNTKNEVIRKKTLFVGSLNSSIVHPRELYREAVKCSAASVIVAHNHPSGSPDPSQEDVHITRRLADSGKTIGIELLDHVVIGDRQFVSLKEKGFM</sequence>
<keyword evidence="2" id="KW-0645">Protease</keyword>
<dbReference type="SUPFAM" id="SSF102712">
    <property type="entry name" value="JAB1/MPN domain"/>
    <property type="match status" value="1"/>
</dbReference>
<evidence type="ECO:0000256" key="3">
    <source>
        <dbReference type="ARBA" id="ARBA00022723"/>
    </source>
</evidence>
<dbReference type="InterPro" id="IPR020891">
    <property type="entry name" value="UPF0758_CS"/>
</dbReference>
<feature type="domain" description="MPN" evidence="8">
    <location>
        <begin position="94"/>
        <end position="216"/>
    </location>
</feature>
<dbReference type="PANTHER" id="PTHR30471:SF3">
    <property type="entry name" value="UPF0758 PROTEIN YEES-RELATED"/>
    <property type="match status" value="1"/>
</dbReference>
<dbReference type="Gene3D" id="3.40.140.10">
    <property type="entry name" value="Cytidine Deaminase, domain 2"/>
    <property type="match status" value="1"/>
</dbReference>
<proteinExistence type="inferred from homology"/>
<evidence type="ECO:0000313" key="9">
    <source>
        <dbReference type="EMBL" id="MFD2760427.1"/>
    </source>
</evidence>
<comment type="caution">
    <text evidence="9">The sequence shown here is derived from an EMBL/GenBank/DDBJ whole genome shotgun (WGS) entry which is preliminary data.</text>
</comment>
<evidence type="ECO:0000256" key="4">
    <source>
        <dbReference type="ARBA" id="ARBA00022801"/>
    </source>
</evidence>
<dbReference type="EMBL" id="JBHUNA010000009">
    <property type="protein sequence ID" value="MFD2760427.1"/>
    <property type="molecule type" value="Genomic_DNA"/>
</dbReference>
<dbReference type="NCBIfam" id="TIGR00608">
    <property type="entry name" value="radc"/>
    <property type="match status" value="1"/>
</dbReference>